<feature type="domain" description="ABC3 transporter permease C-terminal" evidence="7">
    <location>
        <begin position="643"/>
        <end position="743"/>
    </location>
</feature>
<keyword evidence="2" id="KW-1003">Cell membrane</keyword>
<organism evidence="8 9">
    <name type="scientific">Patulibacter brassicae</name>
    <dbReference type="NCBI Taxonomy" id="1705717"/>
    <lineage>
        <taxon>Bacteria</taxon>
        <taxon>Bacillati</taxon>
        <taxon>Actinomycetota</taxon>
        <taxon>Thermoleophilia</taxon>
        <taxon>Solirubrobacterales</taxon>
        <taxon>Patulibacteraceae</taxon>
        <taxon>Patulibacter</taxon>
    </lineage>
</organism>
<feature type="transmembrane region" description="Helical" evidence="6">
    <location>
        <begin position="367"/>
        <end position="388"/>
    </location>
</feature>
<keyword evidence="9" id="KW-1185">Reference proteome</keyword>
<feature type="transmembrane region" description="Helical" evidence="6">
    <location>
        <begin position="690"/>
        <end position="716"/>
    </location>
</feature>
<evidence type="ECO:0000256" key="2">
    <source>
        <dbReference type="ARBA" id="ARBA00022475"/>
    </source>
</evidence>
<feature type="transmembrane region" description="Helical" evidence="6">
    <location>
        <begin position="252"/>
        <end position="274"/>
    </location>
</feature>
<dbReference type="PANTHER" id="PTHR30287">
    <property type="entry name" value="MEMBRANE COMPONENT OF PREDICTED ABC SUPERFAMILY METABOLITE UPTAKE TRANSPORTER"/>
    <property type="match status" value="1"/>
</dbReference>
<dbReference type="EMBL" id="JAXAVX010000001">
    <property type="protein sequence ID" value="MDX8150416.1"/>
    <property type="molecule type" value="Genomic_DNA"/>
</dbReference>
<feature type="transmembrane region" description="Helical" evidence="6">
    <location>
        <begin position="728"/>
        <end position="749"/>
    </location>
</feature>
<comment type="caution">
    <text evidence="8">The sequence shown here is derived from an EMBL/GenBank/DDBJ whole genome shotgun (WGS) entry which is preliminary data.</text>
</comment>
<protein>
    <submittedName>
        <fullName evidence="8">FtsX-like permease family protein</fullName>
    </submittedName>
</protein>
<name>A0ABU4VF18_9ACTN</name>
<evidence type="ECO:0000259" key="7">
    <source>
        <dbReference type="Pfam" id="PF02687"/>
    </source>
</evidence>
<feature type="transmembrane region" description="Helical" evidence="6">
    <location>
        <begin position="196"/>
        <end position="220"/>
    </location>
</feature>
<dbReference type="Proteomes" id="UP001277761">
    <property type="component" value="Unassembled WGS sequence"/>
</dbReference>
<feature type="transmembrane region" description="Helical" evidence="6">
    <location>
        <begin position="415"/>
        <end position="437"/>
    </location>
</feature>
<evidence type="ECO:0000313" key="8">
    <source>
        <dbReference type="EMBL" id="MDX8150416.1"/>
    </source>
</evidence>
<dbReference type="InterPro" id="IPR038766">
    <property type="entry name" value="Membrane_comp_ABC_pdt"/>
</dbReference>
<keyword evidence="4 6" id="KW-1133">Transmembrane helix</keyword>
<evidence type="ECO:0000256" key="3">
    <source>
        <dbReference type="ARBA" id="ARBA00022692"/>
    </source>
</evidence>
<evidence type="ECO:0000256" key="5">
    <source>
        <dbReference type="ARBA" id="ARBA00023136"/>
    </source>
</evidence>
<dbReference type="RefSeq" id="WP_319952564.1">
    <property type="nucleotide sequence ID" value="NZ_JAXAVX010000001.1"/>
</dbReference>
<reference evidence="8 9" key="1">
    <citation type="submission" date="2023-11" db="EMBL/GenBank/DDBJ databases">
        <authorList>
            <person name="Xu M."/>
            <person name="Jiang T."/>
        </authorList>
    </citation>
    <scope>NUCLEOTIDE SEQUENCE [LARGE SCALE GENOMIC DNA]</scope>
    <source>
        <strain evidence="8 9">SD</strain>
    </source>
</reference>
<keyword evidence="5 6" id="KW-0472">Membrane</keyword>
<gene>
    <name evidence="8" type="ORF">SK069_02320</name>
</gene>
<evidence type="ECO:0000313" key="9">
    <source>
        <dbReference type="Proteomes" id="UP001277761"/>
    </source>
</evidence>
<accession>A0ABU4VF18</accession>
<feature type="domain" description="ABC3 transporter permease C-terminal" evidence="7">
    <location>
        <begin position="203"/>
        <end position="309"/>
    </location>
</feature>
<feature type="transmembrane region" description="Helical" evidence="6">
    <location>
        <begin position="294"/>
        <end position="315"/>
    </location>
</feature>
<comment type="subcellular location">
    <subcellularLocation>
        <location evidence="1">Cell membrane</location>
        <topology evidence="1">Multi-pass membrane protein</topology>
    </subcellularLocation>
</comment>
<dbReference type="PANTHER" id="PTHR30287:SF1">
    <property type="entry name" value="INNER MEMBRANE PROTEIN"/>
    <property type="match status" value="1"/>
</dbReference>
<sequence length="761" mass="78621">MSRAGAWARELLLGARLAVSGGRASWSRTAMTAVGVGLGVALLLLAAATPTALDARDARTAARDDFQLSDAPTARGPRTLLVADVAVRFRDENVRGRLVQPEGRQAPFPPGLARLPGAGEVVVSPRLRRLLAGSDGPLLRPRVPGRIVGTIADAGLSGPGELAFWAGRDDLRVGPDGVRRIDRFGDTGQSEGQSPILALLVVVALVVLLVPVAVFVGAAVRFGGEERDRRLAALSLVGADRRMVRRIAGGEALLGALLGLVAGAGFFLGARQLASGARVGDLSVFPGDLRPATGLAVLIAVAVPAVSVGVTQLALGRLAIDPLGVVRRGGARPRRLAWRLALPVLGLLLLVPLLRTDVAAGERLDPWLAAAGIACVLVGITAVLPWLVERVVRGLRPGPVPWTLAVRRLQADGGAAARVVSGIAVAVAGAIALQTLFAAAEDASTVQTGADVARYDAQVLTTTGPGRPSAEQLRAALRRAGAEAALVREKTLIERRDGTTSVVTVASCRVLRRLAVLRSCADGDAFLARGGPGVVVPAPGSAWRDGRARWRVPTEARRVASRPSVIDGGPTEGVLLTPAAADRRALPGLSAAAAVRLDGRRDALEHLRNEAARLGPLTVVSELTATRADGEFLVVRRGIVAGAIAVLVLIGASMLVSALQQLHERRRLLAALVAFGTPPRTIRRSVLLETAVPVALGLAVAVLAGTALGIVLLRLVGEPVRIDVGATLLVVGVGAAVVPLVTVLTGPALGRILRPEGLRTE</sequence>
<feature type="transmembrane region" description="Helical" evidence="6">
    <location>
        <begin position="336"/>
        <end position="355"/>
    </location>
</feature>
<dbReference type="Pfam" id="PF02687">
    <property type="entry name" value="FtsX"/>
    <property type="match status" value="2"/>
</dbReference>
<evidence type="ECO:0000256" key="4">
    <source>
        <dbReference type="ARBA" id="ARBA00022989"/>
    </source>
</evidence>
<dbReference type="InterPro" id="IPR003838">
    <property type="entry name" value="ABC3_permease_C"/>
</dbReference>
<keyword evidence="3 6" id="KW-0812">Transmembrane</keyword>
<feature type="transmembrane region" description="Helical" evidence="6">
    <location>
        <begin position="639"/>
        <end position="659"/>
    </location>
</feature>
<evidence type="ECO:0000256" key="6">
    <source>
        <dbReference type="SAM" id="Phobius"/>
    </source>
</evidence>
<evidence type="ECO:0000256" key="1">
    <source>
        <dbReference type="ARBA" id="ARBA00004651"/>
    </source>
</evidence>
<proteinExistence type="predicted"/>